<reference evidence="6" key="1">
    <citation type="submission" date="2019-07" db="EMBL/GenBank/DDBJ databases">
        <authorList>
            <person name="Palmer J.M."/>
        </authorList>
    </citation>
    <scope>NUCLEOTIDE SEQUENCE</scope>
    <source>
        <strain evidence="6">PC9</strain>
    </source>
</reference>
<dbReference type="PANTHER" id="PTHR23235:SF120">
    <property type="entry name" value="KRUPPEL-LIKE FACTOR 15"/>
    <property type="match status" value="1"/>
</dbReference>
<evidence type="ECO:0000259" key="5">
    <source>
        <dbReference type="PROSITE" id="PS50157"/>
    </source>
</evidence>
<evidence type="ECO:0000256" key="1">
    <source>
        <dbReference type="ARBA" id="ARBA00022723"/>
    </source>
</evidence>
<dbReference type="GO" id="GO:0008270">
    <property type="term" value="F:zinc ion binding"/>
    <property type="evidence" value="ECO:0007669"/>
    <property type="project" value="UniProtKB-KW"/>
</dbReference>
<dbReference type="RefSeq" id="XP_036628225.1">
    <property type="nucleotide sequence ID" value="XM_036778836.1"/>
</dbReference>
<keyword evidence="7" id="KW-1185">Reference proteome</keyword>
<feature type="domain" description="C2H2-type" evidence="5">
    <location>
        <begin position="137"/>
        <end position="166"/>
    </location>
</feature>
<dbReference type="SUPFAM" id="SSF57667">
    <property type="entry name" value="beta-beta-alpha zinc fingers"/>
    <property type="match status" value="1"/>
</dbReference>
<dbReference type="Proteomes" id="UP000623687">
    <property type="component" value="Unassembled WGS sequence"/>
</dbReference>
<dbReference type="OrthoDB" id="3437960at2759"/>
<dbReference type="PROSITE" id="PS00028">
    <property type="entry name" value="ZINC_FINGER_C2H2_1"/>
    <property type="match status" value="1"/>
</dbReference>
<dbReference type="PANTHER" id="PTHR23235">
    <property type="entry name" value="KRUEPPEL-LIKE TRANSCRIPTION FACTOR"/>
    <property type="match status" value="1"/>
</dbReference>
<dbReference type="SMART" id="SM00355">
    <property type="entry name" value="ZnF_C2H2"/>
    <property type="match status" value="2"/>
</dbReference>
<evidence type="ECO:0000256" key="3">
    <source>
        <dbReference type="ARBA" id="ARBA00022833"/>
    </source>
</evidence>
<dbReference type="EMBL" id="JACETU010000007">
    <property type="protein sequence ID" value="KAF7424031.1"/>
    <property type="molecule type" value="Genomic_DNA"/>
</dbReference>
<dbReference type="InterPro" id="IPR013087">
    <property type="entry name" value="Znf_C2H2_type"/>
</dbReference>
<keyword evidence="2 4" id="KW-0863">Zinc-finger</keyword>
<gene>
    <name evidence="6" type="ORF">PC9H_009331</name>
</gene>
<evidence type="ECO:0000256" key="2">
    <source>
        <dbReference type="ARBA" id="ARBA00022771"/>
    </source>
</evidence>
<accession>A0A8H7DRZ2</accession>
<dbReference type="AlphaFoldDB" id="A0A8H7DRZ2"/>
<dbReference type="GO" id="GO:0000981">
    <property type="term" value="F:DNA-binding transcription factor activity, RNA polymerase II-specific"/>
    <property type="evidence" value="ECO:0007669"/>
    <property type="project" value="TreeGrafter"/>
</dbReference>
<keyword evidence="3" id="KW-0862">Zinc</keyword>
<evidence type="ECO:0000313" key="6">
    <source>
        <dbReference type="EMBL" id="KAF7424031.1"/>
    </source>
</evidence>
<dbReference type="VEuPathDB" id="FungiDB:PC9H_009331"/>
<organism evidence="6 7">
    <name type="scientific">Pleurotus ostreatus</name>
    <name type="common">Oyster mushroom</name>
    <name type="synonym">White-rot fungus</name>
    <dbReference type="NCBI Taxonomy" id="5322"/>
    <lineage>
        <taxon>Eukaryota</taxon>
        <taxon>Fungi</taxon>
        <taxon>Dikarya</taxon>
        <taxon>Basidiomycota</taxon>
        <taxon>Agaricomycotina</taxon>
        <taxon>Agaricomycetes</taxon>
        <taxon>Agaricomycetidae</taxon>
        <taxon>Agaricales</taxon>
        <taxon>Pleurotineae</taxon>
        <taxon>Pleurotaceae</taxon>
        <taxon>Pleurotus</taxon>
    </lineage>
</organism>
<dbReference type="GeneID" id="59379149"/>
<dbReference type="Gene3D" id="3.30.160.60">
    <property type="entry name" value="Classic Zinc Finger"/>
    <property type="match status" value="1"/>
</dbReference>
<dbReference type="InterPro" id="IPR036236">
    <property type="entry name" value="Znf_C2H2_sf"/>
</dbReference>
<dbReference type="PROSITE" id="PS50157">
    <property type="entry name" value="ZINC_FINGER_C2H2_2"/>
    <property type="match status" value="1"/>
</dbReference>
<protein>
    <recommendedName>
        <fullName evidence="5">C2H2-type domain-containing protein</fullName>
    </recommendedName>
</protein>
<sequence length="202" mass="22206">MRPNQSNPAQPVFPMATSTLCQICSGQLPTDACPTHTTVYNIHDNDINISTTAPVYQSFGCSTNQGNTQFEEQTMGPGMGNAMHTEGYSYGDNDQGIYPYTFLFPNVPIGQAPTIRTVGSPAITAASQNRRRVEARFQCQFQDCGKTFTAKHNLDSHMRAHLDIRPHGCNCGSTFTAKGDLKRHQKSQQHAGAMNQMYLSPN</sequence>
<evidence type="ECO:0000313" key="7">
    <source>
        <dbReference type="Proteomes" id="UP000623687"/>
    </source>
</evidence>
<name>A0A8H7DRZ2_PLEOS</name>
<comment type="caution">
    <text evidence="6">The sequence shown here is derived from an EMBL/GenBank/DDBJ whole genome shotgun (WGS) entry which is preliminary data.</text>
</comment>
<keyword evidence="1" id="KW-0479">Metal-binding</keyword>
<proteinExistence type="predicted"/>
<dbReference type="GO" id="GO:0000978">
    <property type="term" value="F:RNA polymerase II cis-regulatory region sequence-specific DNA binding"/>
    <property type="evidence" value="ECO:0007669"/>
    <property type="project" value="TreeGrafter"/>
</dbReference>
<evidence type="ECO:0000256" key="4">
    <source>
        <dbReference type="PROSITE-ProRule" id="PRU00042"/>
    </source>
</evidence>